<protein>
    <submittedName>
        <fullName evidence="1">Uncharacterized protein</fullName>
    </submittedName>
</protein>
<dbReference type="AlphaFoldDB" id="A0AA37SWI8"/>
<accession>A0AA37SWI8</accession>
<evidence type="ECO:0000313" key="2">
    <source>
        <dbReference type="Proteomes" id="UP001156666"/>
    </source>
</evidence>
<name>A0AA37SWI8_9BACT</name>
<keyword evidence="2" id="KW-1185">Reference proteome</keyword>
<sequence>MFISRVAVGRYTAVQEIGDGIWNVYYRNVLLGYSDEKQFVEKEQYLSLTRLKV</sequence>
<gene>
    <name evidence="1" type="ORF">GCM10007940_36860</name>
</gene>
<dbReference type="Proteomes" id="UP001156666">
    <property type="component" value="Unassembled WGS sequence"/>
</dbReference>
<dbReference type="EMBL" id="BSOH01000025">
    <property type="protein sequence ID" value="GLR19070.1"/>
    <property type="molecule type" value="Genomic_DNA"/>
</dbReference>
<reference evidence="1" key="2">
    <citation type="submission" date="2023-01" db="EMBL/GenBank/DDBJ databases">
        <title>Draft genome sequence of Portibacter lacus strain NBRC 108769.</title>
        <authorList>
            <person name="Sun Q."/>
            <person name="Mori K."/>
        </authorList>
    </citation>
    <scope>NUCLEOTIDE SEQUENCE</scope>
    <source>
        <strain evidence="1">NBRC 108769</strain>
    </source>
</reference>
<comment type="caution">
    <text evidence="1">The sequence shown here is derived from an EMBL/GenBank/DDBJ whole genome shotgun (WGS) entry which is preliminary data.</text>
</comment>
<evidence type="ECO:0000313" key="1">
    <source>
        <dbReference type="EMBL" id="GLR19070.1"/>
    </source>
</evidence>
<organism evidence="1 2">
    <name type="scientific">Portibacter lacus</name>
    <dbReference type="NCBI Taxonomy" id="1099794"/>
    <lineage>
        <taxon>Bacteria</taxon>
        <taxon>Pseudomonadati</taxon>
        <taxon>Bacteroidota</taxon>
        <taxon>Saprospiria</taxon>
        <taxon>Saprospirales</taxon>
        <taxon>Haliscomenobacteraceae</taxon>
        <taxon>Portibacter</taxon>
    </lineage>
</organism>
<reference evidence="1" key="1">
    <citation type="journal article" date="2014" name="Int. J. Syst. Evol. Microbiol.">
        <title>Complete genome sequence of Corynebacterium casei LMG S-19264T (=DSM 44701T), isolated from a smear-ripened cheese.</title>
        <authorList>
            <consortium name="US DOE Joint Genome Institute (JGI-PGF)"/>
            <person name="Walter F."/>
            <person name="Albersmeier A."/>
            <person name="Kalinowski J."/>
            <person name="Ruckert C."/>
        </authorList>
    </citation>
    <scope>NUCLEOTIDE SEQUENCE</scope>
    <source>
        <strain evidence="1">NBRC 108769</strain>
    </source>
</reference>
<proteinExistence type="predicted"/>